<keyword evidence="7" id="KW-0862">Zinc</keyword>
<keyword evidence="7" id="KW-0479">Metal-binding</keyword>
<evidence type="ECO:0000256" key="2">
    <source>
        <dbReference type="ARBA" id="ARBA00022730"/>
    </source>
</evidence>
<dbReference type="GO" id="GO:0019843">
    <property type="term" value="F:rRNA binding"/>
    <property type="evidence" value="ECO:0007669"/>
    <property type="project" value="UniProtKB-KW"/>
</dbReference>
<dbReference type="AlphaFoldDB" id="A0A1G2P4Z8"/>
<protein>
    <recommendedName>
        <fullName evidence="6 7">Large ribosomal subunit protein bL31</fullName>
    </recommendedName>
</protein>
<organism evidence="9 10">
    <name type="scientific">Candidatus Taylorbacteria bacterium RIFCSPLOWO2_12_FULL_43_20</name>
    <dbReference type="NCBI Taxonomy" id="1802332"/>
    <lineage>
        <taxon>Bacteria</taxon>
        <taxon>Candidatus Tayloriibacteriota</taxon>
    </lineage>
</organism>
<dbReference type="NCBIfam" id="TIGR00105">
    <property type="entry name" value="L31"/>
    <property type="match status" value="1"/>
</dbReference>
<evidence type="ECO:0000256" key="8">
    <source>
        <dbReference type="SAM" id="MobiDB-lite"/>
    </source>
</evidence>
<comment type="function">
    <text evidence="7">Binds the 23S rRNA.</text>
</comment>
<evidence type="ECO:0000256" key="6">
    <source>
        <dbReference type="ARBA" id="ARBA00035687"/>
    </source>
</evidence>
<comment type="caution">
    <text evidence="9">The sequence shown here is derived from an EMBL/GenBank/DDBJ whole genome shotgun (WGS) entry which is preliminary data.</text>
</comment>
<accession>A0A1G2P4Z8</accession>
<evidence type="ECO:0000256" key="5">
    <source>
        <dbReference type="ARBA" id="ARBA00023274"/>
    </source>
</evidence>
<dbReference type="EMBL" id="MHSK01000006">
    <property type="protein sequence ID" value="OHA42779.1"/>
    <property type="molecule type" value="Genomic_DNA"/>
</dbReference>
<feature type="binding site" evidence="7">
    <location>
        <position position="17"/>
    </location>
    <ligand>
        <name>Zn(2+)</name>
        <dbReference type="ChEBI" id="CHEBI:29105"/>
    </ligand>
</feature>
<dbReference type="GO" id="GO:0003735">
    <property type="term" value="F:structural constituent of ribosome"/>
    <property type="evidence" value="ECO:0007669"/>
    <property type="project" value="InterPro"/>
</dbReference>
<comment type="subunit">
    <text evidence="7">Part of the 50S ribosomal subunit.</text>
</comment>
<evidence type="ECO:0000313" key="10">
    <source>
        <dbReference type="Proteomes" id="UP000177269"/>
    </source>
</evidence>
<sequence>MKTDIHPKYFPNATAKCACGAVFNIGSTKEKIEVEICSQCHPFYTGNEKVIDSAGRVEKFKVRQAKKSPVKKTVKKPKEAASEEK</sequence>
<comment type="similarity">
    <text evidence="1 7">Belongs to the bacterial ribosomal protein bL31 family. Type A subfamily.</text>
</comment>
<feature type="binding site" evidence="7">
    <location>
        <position position="37"/>
    </location>
    <ligand>
        <name>Zn(2+)</name>
        <dbReference type="ChEBI" id="CHEBI:29105"/>
    </ligand>
</feature>
<dbReference type="InterPro" id="IPR002150">
    <property type="entry name" value="Ribosomal_bL31"/>
</dbReference>
<evidence type="ECO:0000256" key="1">
    <source>
        <dbReference type="ARBA" id="ARBA00009296"/>
    </source>
</evidence>
<feature type="binding site" evidence="7">
    <location>
        <position position="19"/>
    </location>
    <ligand>
        <name>Zn(2+)</name>
        <dbReference type="ChEBI" id="CHEBI:29105"/>
    </ligand>
</feature>
<dbReference type="Proteomes" id="UP000177269">
    <property type="component" value="Unassembled WGS sequence"/>
</dbReference>
<name>A0A1G2P4Z8_9BACT</name>
<proteinExistence type="inferred from homology"/>
<evidence type="ECO:0000256" key="7">
    <source>
        <dbReference type="HAMAP-Rule" id="MF_00501"/>
    </source>
</evidence>
<dbReference type="SUPFAM" id="SSF143800">
    <property type="entry name" value="L28p-like"/>
    <property type="match status" value="1"/>
</dbReference>
<evidence type="ECO:0000256" key="3">
    <source>
        <dbReference type="ARBA" id="ARBA00022884"/>
    </source>
</evidence>
<comment type="cofactor">
    <cofactor evidence="7">
        <name>Zn(2+)</name>
        <dbReference type="ChEBI" id="CHEBI:29105"/>
    </cofactor>
    <text evidence="7">Binds 1 zinc ion per subunit.</text>
</comment>
<dbReference type="PRINTS" id="PR01249">
    <property type="entry name" value="RIBOSOMALL31"/>
</dbReference>
<keyword evidence="2 7" id="KW-0699">rRNA-binding</keyword>
<dbReference type="GO" id="GO:0006412">
    <property type="term" value="P:translation"/>
    <property type="evidence" value="ECO:0007669"/>
    <property type="project" value="UniProtKB-UniRule"/>
</dbReference>
<evidence type="ECO:0000313" key="9">
    <source>
        <dbReference type="EMBL" id="OHA42779.1"/>
    </source>
</evidence>
<feature type="compositionally biased region" description="Basic residues" evidence="8">
    <location>
        <begin position="66"/>
        <end position="75"/>
    </location>
</feature>
<dbReference type="HAMAP" id="MF_00501">
    <property type="entry name" value="Ribosomal_bL31_1"/>
    <property type="match status" value="1"/>
</dbReference>
<keyword evidence="5 7" id="KW-0687">Ribonucleoprotein</keyword>
<reference evidence="9 10" key="1">
    <citation type="journal article" date="2016" name="Nat. Commun.">
        <title>Thousands of microbial genomes shed light on interconnected biogeochemical processes in an aquifer system.</title>
        <authorList>
            <person name="Anantharaman K."/>
            <person name="Brown C.T."/>
            <person name="Hug L.A."/>
            <person name="Sharon I."/>
            <person name="Castelle C.J."/>
            <person name="Probst A.J."/>
            <person name="Thomas B.C."/>
            <person name="Singh A."/>
            <person name="Wilkins M.J."/>
            <person name="Karaoz U."/>
            <person name="Brodie E.L."/>
            <person name="Williams K.H."/>
            <person name="Hubbard S.S."/>
            <person name="Banfield J.F."/>
        </authorList>
    </citation>
    <scope>NUCLEOTIDE SEQUENCE [LARGE SCALE GENOMIC DNA]</scope>
</reference>
<dbReference type="GO" id="GO:1990904">
    <property type="term" value="C:ribonucleoprotein complex"/>
    <property type="evidence" value="ECO:0007669"/>
    <property type="project" value="UniProtKB-KW"/>
</dbReference>
<feature type="binding site" evidence="7">
    <location>
        <position position="40"/>
    </location>
    <ligand>
        <name>Zn(2+)</name>
        <dbReference type="ChEBI" id="CHEBI:29105"/>
    </ligand>
</feature>
<gene>
    <name evidence="7" type="primary">rpmE</name>
    <name evidence="9" type="ORF">A3G52_03170</name>
</gene>
<dbReference type="PANTHER" id="PTHR33280:SF1">
    <property type="entry name" value="LARGE RIBOSOMAL SUBUNIT PROTEIN BL31C"/>
    <property type="match status" value="1"/>
</dbReference>
<dbReference type="Gene3D" id="4.10.830.30">
    <property type="entry name" value="Ribosomal protein L31"/>
    <property type="match status" value="1"/>
</dbReference>
<keyword evidence="3 7" id="KW-0694">RNA-binding</keyword>
<keyword evidence="4 7" id="KW-0689">Ribosomal protein</keyword>
<dbReference type="NCBIfam" id="NF000612">
    <property type="entry name" value="PRK00019.1"/>
    <property type="match status" value="1"/>
</dbReference>
<dbReference type="GO" id="GO:0005840">
    <property type="term" value="C:ribosome"/>
    <property type="evidence" value="ECO:0007669"/>
    <property type="project" value="UniProtKB-KW"/>
</dbReference>
<dbReference type="InterPro" id="IPR042105">
    <property type="entry name" value="Ribosomal_bL31_sf"/>
</dbReference>
<feature type="region of interest" description="Disordered" evidence="8">
    <location>
        <begin position="66"/>
        <end position="85"/>
    </location>
</feature>
<dbReference type="InterPro" id="IPR027491">
    <property type="entry name" value="Ribosomal_bL31_A"/>
</dbReference>
<evidence type="ECO:0000256" key="4">
    <source>
        <dbReference type="ARBA" id="ARBA00022980"/>
    </source>
</evidence>
<dbReference type="PROSITE" id="PS01143">
    <property type="entry name" value="RIBOSOMAL_L31"/>
    <property type="match status" value="1"/>
</dbReference>
<dbReference type="PANTHER" id="PTHR33280">
    <property type="entry name" value="50S RIBOSOMAL PROTEIN L31, CHLOROPLASTIC"/>
    <property type="match status" value="1"/>
</dbReference>
<dbReference type="GO" id="GO:0046872">
    <property type="term" value="F:metal ion binding"/>
    <property type="evidence" value="ECO:0007669"/>
    <property type="project" value="UniProtKB-KW"/>
</dbReference>
<dbReference type="Pfam" id="PF01197">
    <property type="entry name" value="Ribosomal_L31"/>
    <property type="match status" value="1"/>
</dbReference>
<dbReference type="InterPro" id="IPR034704">
    <property type="entry name" value="Ribosomal_bL28/bL31-like_sf"/>
</dbReference>
<feature type="compositionally biased region" description="Basic and acidic residues" evidence="8">
    <location>
        <begin position="76"/>
        <end position="85"/>
    </location>
</feature>